<proteinExistence type="predicted"/>
<dbReference type="Gramene" id="OMO50274">
    <property type="protein sequence ID" value="OMO50274"/>
    <property type="gene ID" value="CCACVL1_30547"/>
</dbReference>
<gene>
    <name evidence="1" type="ORF">CCACVL1_30547</name>
</gene>
<keyword evidence="2" id="KW-1185">Reference proteome</keyword>
<dbReference type="Proteomes" id="UP000188268">
    <property type="component" value="Unassembled WGS sequence"/>
</dbReference>
<dbReference type="EMBL" id="AWWV01016217">
    <property type="protein sequence ID" value="OMO50274.1"/>
    <property type="molecule type" value="Genomic_DNA"/>
</dbReference>
<dbReference type="AlphaFoldDB" id="A0A1R3FWQ5"/>
<feature type="non-terminal residue" evidence="1">
    <location>
        <position position="1"/>
    </location>
</feature>
<protein>
    <submittedName>
        <fullName evidence="1">Uncharacterized protein</fullName>
    </submittedName>
</protein>
<evidence type="ECO:0000313" key="1">
    <source>
        <dbReference type="EMBL" id="OMO50274.1"/>
    </source>
</evidence>
<organism evidence="1 2">
    <name type="scientific">Corchorus capsularis</name>
    <name type="common">Jute</name>
    <dbReference type="NCBI Taxonomy" id="210143"/>
    <lineage>
        <taxon>Eukaryota</taxon>
        <taxon>Viridiplantae</taxon>
        <taxon>Streptophyta</taxon>
        <taxon>Embryophyta</taxon>
        <taxon>Tracheophyta</taxon>
        <taxon>Spermatophyta</taxon>
        <taxon>Magnoliopsida</taxon>
        <taxon>eudicotyledons</taxon>
        <taxon>Gunneridae</taxon>
        <taxon>Pentapetalae</taxon>
        <taxon>rosids</taxon>
        <taxon>malvids</taxon>
        <taxon>Malvales</taxon>
        <taxon>Malvaceae</taxon>
        <taxon>Grewioideae</taxon>
        <taxon>Apeibeae</taxon>
        <taxon>Corchorus</taxon>
    </lineage>
</organism>
<name>A0A1R3FWQ5_COCAP</name>
<accession>A0A1R3FWQ5</accession>
<sequence>RPKKSLTRQTKVAVAVKGAAAKFG</sequence>
<evidence type="ECO:0000313" key="2">
    <source>
        <dbReference type="Proteomes" id="UP000188268"/>
    </source>
</evidence>
<comment type="caution">
    <text evidence="1">The sequence shown here is derived from an EMBL/GenBank/DDBJ whole genome shotgun (WGS) entry which is preliminary data.</text>
</comment>
<reference evidence="1 2" key="1">
    <citation type="submission" date="2013-09" db="EMBL/GenBank/DDBJ databases">
        <title>Corchorus capsularis genome sequencing.</title>
        <authorList>
            <person name="Alam M."/>
            <person name="Haque M.S."/>
            <person name="Islam M.S."/>
            <person name="Emdad E.M."/>
            <person name="Islam M.M."/>
            <person name="Ahmed B."/>
            <person name="Halim A."/>
            <person name="Hossen Q.M.M."/>
            <person name="Hossain M.Z."/>
            <person name="Ahmed R."/>
            <person name="Khan M.M."/>
            <person name="Islam R."/>
            <person name="Rashid M.M."/>
            <person name="Khan S.A."/>
            <person name="Rahman M.S."/>
            <person name="Alam M."/>
        </authorList>
    </citation>
    <scope>NUCLEOTIDE SEQUENCE [LARGE SCALE GENOMIC DNA]</scope>
    <source>
        <strain evidence="2">cv. CVL-1</strain>
        <tissue evidence="1">Whole seedling</tissue>
    </source>
</reference>